<keyword evidence="3 9" id="KW-0812">Transmembrane</keyword>
<dbReference type="AlphaFoldDB" id="A0A7G9LC49"/>
<dbReference type="GO" id="GO:0005886">
    <property type="term" value="C:plasma membrane"/>
    <property type="evidence" value="ECO:0007669"/>
    <property type="project" value="UniProtKB-SubCell"/>
</dbReference>
<evidence type="ECO:0000259" key="10">
    <source>
        <dbReference type="Pfam" id="PF00884"/>
    </source>
</evidence>
<dbReference type="RefSeq" id="WP_187483080.1">
    <property type="nucleotide sequence ID" value="NZ_CP060695.1"/>
</dbReference>
<keyword evidence="7" id="KW-0464">Manganese</keyword>
<dbReference type="GO" id="GO:0016740">
    <property type="term" value="F:transferase activity"/>
    <property type="evidence" value="ECO:0007669"/>
    <property type="project" value="UniProtKB-KW"/>
</dbReference>
<keyword evidence="11" id="KW-0378">Hydrolase</keyword>
<dbReference type="KEGG" id="ppec:H9W90_03500"/>
<dbReference type="InterPro" id="IPR050448">
    <property type="entry name" value="OpgB/LTA_synthase_biosynth"/>
</dbReference>
<feature type="domain" description="Sulfatase N-terminal" evidence="10">
    <location>
        <begin position="276"/>
        <end position="566"/>
    </location>
</feature>
<feature type="transmembrane region" description="Helical" evidence="9">
    <location>
        <begin position="12"/>
        <end position="35"/>
    </location>
</feature>
<evidence type="ECO:0000256" key="6">
    <source>
        <dbReference type="PIRSR" id="PIRSR005091-1"/>
    </source>
</evidence>
<dbReference type="InterPro" id="IPR017850">
    <property type="entry name" value="Alkaline_phosphatase_core_sf"/>
</dbReference>
<evidence type="ECO:0000256" key="5">
    <source>
        <dbReference type="ARBA" id="ARBA00023136"/>
    </source>
</evidence>
<evidence type="ECO:0000256" key="4">
    <source>
        <dbReference type="ARBA" id="ARBA00022989"/>
    </source>
</evidence>
<proteinExistence type="predicted"/>
<sequence length="664" mass="77208">MFKKIPNYIKYIFTNVFFLFVFTAIFRVLFYSYFAQLEDVSSEEIRKAFWLGFRFDIKLAVLTFFPLAILVLITNYRFFKNNIYKTIATIYLILAYLILTLFFLFDFGYYDYLSIRLDASSLRFLSNLKISSQVLVESYPIYKGIFGLLVLCFLIYKFSKFLFHQFENQKNTISKKIKAVYFIGTFLLLSFGIYNSINHYPLRWSEAFFSKKNAVNQFALNPVLYFFDSFAYRSEGVNMEEFNKYYPVIAEHLDLPKDSVSFERKVVFDSTFTKKPNVVIVMMESVGVKPMSFYGNAINSTPKMDSILKNSLNFSNFYVHKSGTAASVFASITGLPDIEDVRTASRNPLIQDQRIIFDQFKDYEKLYFLGGSANWANIRGVFQANINGLKIFEEGSYETENRADVWGIDDYELFKESNKELEKLHQKDKPFIAYIQTASNHIPFTVPDEKESYKTLEENEVSENNLKASGFKSVAQLNALRYLDFNVNRFLERAKKSGYYDNTIFAFFGDHNTAMNATEKYSKEYDLNIQLQHVPFFIHAPKYVQPKTITKNGKLVDLFPTLANLAKLNHTNYTLGNNLLDSTNTKNASFVYLKINGEPAAGLIQDSLYYSKTTITKTNGLYNLNKKDLKDIKNDNPIITKKMDSLLEAFYHSTKYLYFNNKKR</sequence>
<feature type="binding site" evidence="8">
    <location>
        <position position="510"/>
    </location>
    <ligand>
        <name>Mn(2+)</name>
        <dbReference type="ChEBI" id="CHEBI:29035"/>
    </ligand>
</feature>
<name>A0A7G9LC49_9FLAO</name>
<feature type="transmembrane region" description="Helical" evidence="9">
    <location>
        <begin position="141"/>
        <end position="158"/>
    </location>
</feature>
<keyword evidence="7" id="KW-0479">Metal-binding</keyword>
<organism evidence="11 12">
    <name type="scientific">Polaribacter pectinis</name>
    <dbReference type="NCBI Taxonomy" id="2738844"/>
    <lineage>
        <taxon>Bacteria</taxon>
        <taxon>Pseudomonadati</taxon>
        <taxon>Bacteroidota</taxon>
        <taxon>Flavobacteriia</taxon>
        <taxon>Flavobacteriales</taxon>
        <taxon>Flavobacteriaceae</taxon>
    </lineage>
</organism>
<reference evidence="11 12" key="1">
    <citation type="submission" date="2020-08" db="EMBL/GenBank/DDBJ databases">
        <title>Polaribacter sp. L12M9 isolated from gut of the Korean scallop.</title>
        <authorList>
            <person name="Jeong Y.S."/>
        </authorList>
    </citation>
    <scope>NUCLEOTIDE SEQUENCE [LARGE SCALE GENOMIC DNA]</scope>
    <source>
        <strain evidence="11 12">L12M9</strain>
    </source>
</reference>
<keyword evidence="4 9" id="KW-1133">Transmembrane helix</keyword>
<dbReference type="Proteomes" id="UP000515808">
    <property type="component" value="Chromosome"/>
</dbReference>
<dbReference type="SUPFAM" id="SSF53649">
    <property type="entry name" value="Alkaline phosphatase-like"/>
    <property type="match status" value="1"/>
</dbReference>
<dbReference type="Gene3D" id="3.40.720.10">
    <property type="entry name" value="Alkaline Phosphatase, subunit A"/>
    <property type="match status" value="1"/>
</dbReference>
<dbReference type="GO" id="GO:0016787">
    <property type="term" value="F:hydrolase activity"/>
    <property type="evidence" value="ECO:0007669"/>
    <property type="project" value="UniProtKB-KW"/>
</dbReference>
<dbReference type="PANTHER" id="PTHR47371">
    <property type="entry name" value="LIPOTEICHOIC ACID SYNTHASE"/>
    <property type="match status" value="1"/>
</dbReference>
<keyword evidence="2" id="KW-1003">Cell membrane</keyword>
<feature type="transmembrane region" description="Helical" evidence="9">
    <location>
        <begin position="55"/>
        <end position="76"/>
    </location>
</feature>
<dbReference type="PANTHER" id="PTHR47371:SF3">
    <property type="entry name" value="PHOSPHOGLYCEROL TRANSFERASE I"/>
    <property type="match status" value="1"/>
</dbReference>
<feature type="binding site" evidence="7">
    <location>
        <position position="441"/>
    </location>
    <ligand>
        <name>substrate</name>
    </ligand>
</feature>
<evidence type="ECO:0000313" key="11">
    <source>
        <dbReference type="EMBL" id="QNM86198.1"/>
    </source>
</evidence>
<feature type="binding site" evidence="8">
    <location>
        <position position="284"/>
    </location>
    <ligand>
        <name>Mn(2+)</name>
        <dbReference type="ChEBI" id="CHEBI:29035"/>
    </ligand>
</feature>
<comment type="subcellular location">
    <subcellularLocation>
        <location evidence="1">Cell membrane</location>
        <topology evidence="1">Multi-pass membrane protein</topology>
    </subcellularLocation>
</comment>
<dbReference type="GO" id="GO:0046872">
    <property type="term" value="F:metal ion binding"/>
    <property type="evidence" value="ECO:0007669"/>
    <property type="project" value="UniProtKB-KW"/>
</dbReference>
<feature type="active site" evidence="6">
    <location>
        <position position="324"/>
    </location>
</feature>
<keyword evidence="5 9" id="KW-0472">Membrane</keyword>
<evidence type="ECO:0000256" key="1">
    <source>
        <dbReference type="ARBA" id="ARBA00004651"/>
    </source>
</evidence>
<evidence type="ECO:0000256" key="3">
    <source>
        <dbReference type="ARBA" id="ARBA00022692"/>
    </source>
</evidence>
<keyword evidence="12" id="KW-1185">Reference proteome</keyword>
<dbReference type="PIRSF" id="PIRSF005091">
    <property type="entry name" value="Mmb_sulf_HI1246"/>
    <property type="match status" value="1"/>
</dbReference>
<evidence type="ECO:0000256" key="9">
    <source>
        <dbReference type="SAM" id="Phobius"/>
    </source>
</evidence>
<protein>
    <submittedName>
        <fullName evidence="11">Sulfatase-like hydrolase/transferase</fullName>
    </submittedName>
</protein>
<feature type="transmembrane region" description="Helical" evidence="9">
    <location>
        <begin position="179"/>
        <end position="197"/>
    </location>
</feature>
<dbReference type="InterPro" id="IPR012160">
    <property type="entry name" value="LtaS-like"/>
</dbReference>
<feature type="transmembrane region" description="Helical" evidence="9">
    <location>
        <begin position="88"/>
        <end position="110"/>
    </location>
</feature>
<evidence type="ECO:0000256" key="7">
    <source>
        <dbReference type="PIRSR" id="PIRSR005091-2"/>
    </source>
</evidence>
<gene>
    <name evidence="11" type="ORF">H9W90_03500</name>
</gene>
<dbReference type="Pfam" id="PF00884">
    <property type="entry name" value="Sulfatase"/>
    <property type="match status" value="1"/>
</dbReference>
<evidence type="ECO:0000256" key="2">
    <source>
        <dbReference type="ARBA" id="ARBA00022475"/>
    </source>
</evidence>
<accession>A0A7G9LC49</accession>
<evidence type="ECO:0000256" key="8">
    <source>
        <dbReference type="PIRSR" id="PIRSR005091-3"/>
    </source>
</evidence>
<dbReference type="InterPro" id="IPR000917">
    <property type="entry name" value="Sulfatase_N"/>
</dbReference>
<dbReference type="CDD" id="cd16015">
    <property type="entry name" value="LTA_synthase"/>
    <property type="match status" value="1"/>
</dbReference>
<feature type="binding site" evidence="8">
    <location>
        <position position="511"/>
    </location>
    <ligand>
        <name>Mn(2+)</name>
        <dbReference type="ChEBI" id="CHEBI:29035"/>
    </ligand>
</feature>
<keyword evidence="11" id="KW-0808">Transferase</keyword>
<evidence type="ECO:0000313" key="12">
    <source>
        <dbReference type="Proteomes" id="UP000515808"/>
    </source>
</evidence>
<dbReference type="EMBL" id="CP060695">
    <property type="protein sequence ID" value="QNM86198.1"/>
    <property type="molecule type" value="Genomic_DNA"/>
</dbReference>
<feature type="binding site" evidence="8">
    <location>
        <position position="324"/>
    </location>
    <ligand>
        <name>Mn(2+)</name>
        <dbReference type="ChEBI" id="CHEBI:29035"/>
    </ligand>
</feature>